<comment type="caution">
    <text evidence="11">The sequence shown here is derived from an EMBL/GenBank/DDBJ whole genome shotgun (WGS) entry which is preliminary data.</text>
</comment>
<dbReference type="PROSITE" id="PS50123">
    <property type="entry name" value="CHER"/>
    <property type="match status" value="1"/>
</dbReference>
<dbReference type="PANTHER" id="PTHR24422:SF27">
    <property type="entry name" value="PROTEIN-GLUTAMATE O-METHYLTRANSFERASE"/>
    <property type="match status" value="1"/>
</dbReference>
<gene>
    <name evidence="11" type="ORF">DES49_0574</name>
</gene>
<dbReference type="InterPro" id="IPR029063">
    <property type="entry name" value="SAM-dependent_MTases_sf"/>
</dbReference>
<keyword evidence="3" id="KW-0489">Methyltransferase</keyword>
<dbReference type="InterPro" id="IPR035965">
    <property type="entry name" value="PAS-like_dom_sf"/>
</dbReference>
<comment type="catalytic activity">
    <reaction evidence="1">
        <text>L-glutamyl-[protein] + S-adenosyl-L-methionine = [protein]-L-glutamate 5-O-methyl ester + S-adenosyl-L-homocysteine</text>
        <dbReference type="Rhea" id="RHEA:24452"/>
        <dbReference type="Rhea" id="RHEA-COMP:10208"/>
        <dbReference type="Rhea" id="RHEA-COMP:10311"/>
        <dbReference type="ChEBI" id="CHEBI:29973"/>
        <dbReference type="ChEBI" id="CHEBI:57856"/>
        <dbReference type="ChEBI" id="CHEBI:59789"/>
        <dbReference type="ChEBI" id="CHEBI:82795"/>
        <dbReference type="EC" id="2.1.1.80"/>
    </reaction>
</comment>
<dbReference type="Pfam" id="PF13596">
    <property type="entry name" value="PAS_10"/>
    <property type="match status" value="1"/>
</dbReference>
<dbReference type="InterPro" id="IPR000673">
    <property type="entry name" value="Sig_transdc_resp-reg_Me-estase"/>
</dbReference>
<dbReference type="CDD" id="cd16434">
    <property type="entry name" value="CheB-CheR_fusion"/>
    <property type="match status" value="1"/>
</dbReference>
<proteinExistence type="predicted"/>
<dbReference type="GO" id="GO:0005737">
    <property type="term" value="C:cytoplasm"/>
    <property type="evidence" value="ECO:0007669"/>
    <property type="project" value="InterPro"/>
</dbReference>
<dbReference type="Pfam" id="PF03705">
    <property type="entry name" value="CheR_N"/>
    <property type="match status" value="1"/>
</dbReference>
<evidence type="ECO:0000256" key="1">
    <source>
        <dbReference type="ARBA" id="ARBA00001541"/>
    </source>
</evidence>
<feature type="domain" description="CheR-type methyltransferase" evidence="10">
    <location>
        <begin position="212"/>
        <end position="468"/>
    </location>
</feature>
<dbReference type="InterPro" id="IPR035909">
    <property type="entry name" value="CheB_C"/>
</dbReference>
<feature type="domain" description="CheB-type methylesterase" evidence="9">
    <location>
        <begin position="9"/>
        <end position="187"/>
    </location>
</feature>
<dbReference type="SUPFAM" id="SSF53335">
    <property type="entry name" value="S-adenosyl-L-methionine-dependent methyltransferases"/>
    <property type="match status" value="1"/>
</dbReference>
<dbReference type="Pfam" id="PF01739">
    <property type="entry name" value="CheR"/>
    <property type="match status" value="1"/>
</dbReference>
<organism evidence="11 12">
    <name type="scientific">Halospina denitrificans</name>
    <dbReference type="NCBI Taxonomy" id="332522"/>
    <lineage>
        <taxon>Bacteria</taxon>
        <taxon>Pseudomonadati</taxon>
        <taxon>Pseudomonadota</taxon>
        <taxon>Gammaproteobacteria</taxon>
        <taxon>Halospina</taxon>
    </lineage>
</organism>
<feature type="region of interest" description="Disordered" evidence="8">
    <location>
        <begin position="618"/>
        <end position="639"/>
    </location>
</feature>
<evidence type="ECO:0000313" key="11">
    <source>
        <dbReference type="EMBL" id="TDT44467.1"/>
    </source>
</evidence>
<dbReference type="Gene3D" id="1.10.155.10">
    <property type="entry name" value="Chemotaxis receptor methyltransferase CheR, N-terminal domain"/>
    <property type="match status" value="1"/>
</dbReference>
<dbReference type="InterPro" id="IPR022642">
    <property type="entry name" value="CheR_C"/>
</dbReference>
<dbReference type="SUPFAM" id="SSF57997">
    <property type="entry name" value="Tropomyosin"/>
    <property type="match status" value="1"/>
</dbReference>
<evidence type="ECO:0000256" key="4">
    <source>
        <dbReference type="ARBA" id="ARBA00022679"/>
    </source>
</evidence>
<dbReference type="PRINTS" id="PR00996">
    <property type="entry name" value="CHERMTFRASE"/>
</dbReference>
<evidence type="ECO:0000256" key="2">
    <source>
        <dbReference type="ARBA" id="ARBA00012534"/>
    </source>
</evidence>
<feature type="active site" evidence="6">
    <location>
        <position position="42"/>
    </location>
</feature>
<dbReference type="AlphaFoldDB" id="A0A4R7K312"/>
<dbReference type="GO" id="GO:0006935">
    <property type="term" value="P:chemotaxis"/>
    <property type="evidence" value="ECO:0007669"/>
    <property type="project" value="UniProtKB-UniRule"/>
</dbReference>
<evidence type="ECO:0000313" key="12">
    <source>
        <dbReference type="Proteomes" id="UP000295830"/>
    </source>
</evidence>
<dbReference type="GO" id="GO:0008984">
    <property type="term" value="F:protein-glutamate methylesterase activity"/>
    <property type="evidence" value="ECO:0007669"/>
    <property type="project" value="InterPro"/>
</dbReference>
<dbReference type="Gene3D" id="3.40.50.150">
    <property type="entry name" value="Vaccinia Virus protein VP39"/>
    <property type="match status" value="1"/>
</dbReference>
<dbReference type="InterPro" id="IPR022641">
    <property type="entry name" value="CheR_N"/>
</dbReference>
<dbReference type="EMBL" id="SOAX01000001">
    <property type="protein sequence ID" value="TDT44467.1"/>
    <property type="molecule type" value="Genomic_DNA"/>
</dbReference>
<evidence type="ECO:0000259" key="9">
    <source>
        <dbReference type="PROSITE" id="PS50122"/>
    </source>
</evidence>
<dbReference type="SUPFAM" id="SSF52738">
    <property type="entry name" value="Methylesterase CheB, C-terminal domain"/>
    <property type="match status" value="1"/>
</dbReference>
<evidence type="ECO:0000256" key="5">
    <source>
        <dbReference type="ARBA" id="ARBA00022691"/>
    </source>
</evidence>
<dbReference type="Gene3D" id="3.40.50.180">
    <property type="entry name" value="Methylesterase CheB, C-terminal domain"/>
    <property type="match status" value="1"/>
</dbReference>
<keyword evidence="4" id="KW-0808">Transferase</keyword>
<keyword evidence="12" id="KW-1185">Reference proteome</keyword>
<feature type="active site" evidence="6">
    <location>
        <position position="15"/>
    </location>
</feature>
<evidence type="ECO:0000259" key="10">
    <source>
        <dbReference type="PROSITE" id="PS50123"/>
    </source>
</evidence>
<dbReference type="PANTHER" id="PTHR24422">
    <property type="entry name" value="CHEMOTAXIS PROTEIN METHYLTRANSFERASE"/>
    <property type="match status" value="1"/>
</dbReference>
<dbReference type="Pfam" id="PF01339">
    <property type="entry name" value="CheB_methylest"/>
    <property type="match status" value="1"/>
</dbReference>
<dbReference type="SUPFAM" id="SSF47757">
    <property type="entry name" value="Chemotaxis receptor methyltransferase CheR, N-terminal domain"/>
    <property type="match status" value="1"/>
</dbReference>
<evidence type="ECO:0000256" key="8">
    <source>
        <dbReference type="SAM" id="MobiDB-lite"/>
    </source>
</evidence>
<dbReference type="GO" id="GO:0008983">
    <property type="term" value="F:protein-glutamate O-methyltransferase activity"/>
    <property type="evidence" value="ECO:0007669"/>
    <property type="project" value="UniProtKB-EC"/>
</dbReference>
<evidence type="ECO:0000256" key="6">
    <source>
        <dbReference type="PROSITE-ProRule" id="PRU00050"/>
    </source>
</evidence>
<dbReference type="PROSITE" id="PS50122">
    <property type="entry name" value="CHEB"/>
    <property type="match status" value="1"/>
</dbReference>
<dbReference type="GO" id="GO:0000156">
    <property type="term" value="F:phosphorelay response regulator activity"/>
    <property type="evidence" value="ECO:0007669"/>
    <property type="project" value="InterPro"/>
</dbReference>
<dbReference type="Gene3D" id="3.30.450.20">
    <property type="entry name" value="PAS domain"/>
    <property type="match status" value="1"/>
</dbReference>
<feature type="coiled-coil region" evidence="7">
    <location>
        <begin position="642"/>
        <end position="729"/>
    </location>
</feature>
<sequence>MSASEPPLIVVIGASAGGLKAIYELIENLPTDTGYSFLVMQHLKADHKTMLAPLLQSRTAMPVVEMADNATPQPNHIHVVPPGRTALFENGHMVLHAFDSQNAHQARIDDLLISVAESQGPSAVGVLLSGSGSDGTEGLKHIKSAGGITFAQDSESAEFAQMPAHAINAGSVDMVLAPAAIAQKLAALRDHPLAQDLGAEPTDKRSIQAMLKLLWQHSGFDFSHYKQSTIQRRIRRRMLLKHTQKDAQYLELLRNDANERATLAQDFLINVTALFRDPEVFDEIKREVLPHLLEHKEKGEGLRVWVPGCSTGEEAYSLAIIIAEYLDENDLEVPVQIFATDLDSAAIATARAGVYTAQQVALLTRSRLHRYFVNTAQGHYQVKKKIRGYCIFSEQDVTQDPPFARLDLISCRNLLIYLDGSLQSRLFGLFHFALYPWGRLVLGKSESISNGDSYFSVVDQKQKIYAKKAGRHALPRPLRQMPSVHNARAGSPPETMKREQSIQKQAEQIILDEFSPPGVIVDAELTICRFIGQTGPFIEPAPGSVSLKLLKMAQRDLLVDLRNALARAKETQDRVDTPEVRFNLKEERKTTRIVVQPLSQEGAEDSYYLVLFADTHPEPSLAPEPAPVDDENGEPAAGNQRIKELESELYRARRELKSVINDHVATNEELQNASEQIQSANEELQSTNEELESAQEELQSTNEELATLNDELEARNSDLALVNADLRNLLSSVQLPVLMLNRDLEVRQFTSLAKPLLNLIDTDVGRPFSDLSPNLNLPDLRTIICTVIDQGESQTIEASDNDSNLYSISIRPYKDLDDKVTGVVLVFFDITFIKNDA</sequence>
<accession>A0A4R7K312</accession>
<dbReference type="InterPro" id="IPR050903">
    <property type="entry name" value="Bact_Chemotaxis_MeTrfase"/>
</dbReference>
<keyword evidence="6" id="KW-0145">Chemotaxis</keyword>
<dbReference type="EC" id="2.1.1.80" evidence="2"/>
<evidence type="ECO:0000256" key="3">
    <source>
        <dbReference type="ARBA" id="ARBA00022603"/>
    </source>
</evidence>
<dbReference type="InterPro" id="IPR000780">
    <property type="entry name" value="CheR_MeTrfase"/>
</dbReference>
<dbReference type="SUPFAM" id="SSF55785">
    <property type="entry name" value="PYP-like sensor domain (PAS domain)"/>
    <property type="match status" value="1"/>
</dbReference>
<reference evidence="11 12" key="1">
    <citation type="submission" date="2019-03" db="EMBL/GenBank/DDBJ databases">
        <title>Genomic Encyclopedia of Type Strains, Phase IV (KMG-IV): sequencing the most valuable type-strain genomes for metagenomic binning, comparative biology and taxonomic classification.</title>
        <authorList>
            <person name="Goeker M."/>
        </authorList>
    </citation>
    <scope>NUCLEOTIDE SEQUENCE [LARGE SCALE GENOMIC DNA]</scope>
    <source>
        <strain evidence="11 12">DSM 15505</strain>
    </source>
</reference>
<name>A0A4R7K312_9GAMM</name>
<dbReference type="SMART" id="SM00138">
    <property type="entry name" value="MeTrc"/>
    <property type="match status" value="1"/>
</dbReference>
<dbReference type="GO" id="GO:0032259">
    <property type="term" value="P:methylation"/>
    <property type="evidence" value="ECO:0007669"/>
    <property type="project" value="UniProtKB-KW"/>
</dbReference>
<protein>
    <recommendedName>
        <fullName evidence="2">protein-glutamate O-methyltransferase</fullName>
        <ecNumber evidence="2">2.1.1.80</ecNumber>
    </recommendedName>
</protein>
<dbReference type="InterPro" id="IPR036804">
    <property type="entry name" value="CheR_N_sf"/>
</dbReference>
<evidence type="ECO:0000256" key="7">
    <source>
        <dbReference type="SAM" id="Coils"/>
    </source>
</evidence>
<feature type="active site" evidence="6">
    <location>
        <position position="134"/>
    </location>
</feature>
<keyword evidence="5" id="KW-0949">S-adenosyl-L-methionine</keyword>
<dbReference type="Proteomes" id="UP000295830">
    <property type="component" value="Unassembled WGS sequence"/>
</dbReference>
<keyword evidence="6" id="KW-0378">Hydrolase</keyword>
<keyword evidence="7" id="KW-0175">Coiled coil</keyword>